<reference evidence="1" key="1">
    <citation type="submission" date="2022-06" db="EMBL/GenBank/DDBJ databases">
        <title>Rothia sp. isolated from sandalwood seedling.</title>
        <authorList>
            <person name="Tuikhar N."/>
            <person name="Kirdat K."/>
            <person name="Thorat V."/>
            <person name="Swetha P."/>
            <person name="Padma S."/>
            <person name="Sundararaj R."/>
            <person name="Yadav A."/>
        </authorList>
    </citation>
    <scope>NUCLEOTIDE SEQUENCE</scope>
    <source>
        <strain evidence="1">AR01</strain>
    </source>
</reference>
<dbReference type="Pfam" id="PF13450">
    <property type="entry name" value="NAD_binding_8"/>
    <property type="match status" value="1"/>
</dbReference>
<evidence type="ECO:0000313" key="2">
    <source>
        <dbReference type="Proteomes" id="UP001139502"/>
    </source>
</evidence>
<sequence>MTDKLPLLKTMIVGGSLSGLMAGNALARQGHEVTLLERADRHRPSGRRYRCVRPIYAPSLAPNTPAPPSR</sequence>
<organism evidence="1 2">
    <name type="scientific">Rothia santali</name>
    <dbReference type="NCBI Taxonomy" id="2949643"/>
    <lineage>
        <taxon>Bacteria</taxon>
        <taxon>Bacillati</taxon>
        <taxon>Actinomycetota</taxon>
        <taxon>Actinomycetes</taxon>
        <taxon>Micrococcales</taxon>
        <taxon>Micrococcaceae</taxon>
        <taxon>Rothia</taxon>
    </lineage>
</organism>
<dbReference type="SUPFAM" id="SSF51905">
    <property type="entry name" value="FAD/NAD(P)-binding domain"/>
    <property type="match status" value="1"/>
</dbReference>
<protein>
    <submittedName>
        <fullName evidence="1">NAD(P)-binding protein</fullName>
    </submittedName>
</protein>
<dbReference type="AlphaFoldDB" id="A0A9X2HDF1"/>
<gene>
    <name evidence="1" type="ORF">NBM05_03605</name>
</gene>
<evidence type="ECO:0000313" key="1">
    <source>
        <dbReference type="EMBL" id="MCP3425134.1"/>
    </source>
</evidence>
<keyword evidence="2" id="KW-1185">Reference proteome</keyword>
<dbReference type="EMBL" id="JANAFB010000006">
    <property type="protein sequence ID" value="MCP3425134.1"/>
    <property type="molecule type" value="Genomic_DNA"/>
</dbReference>
<dbReference type="Proteomes" id="UP001139502">
    <property type="component" value="Unassembled WGS sequence"/>
</dbReference>
<proteinExistence type="predicted"/>
<comment type="caution">
    <text evidence="1">The sequence shown here is derived from an EMBL/GenBank/DDBJ whole genome shotgun (WGS) entry which is preliminary data.</text>
</comment>
<accession>A0A9X2HDF1</accession>
<dbReference type="RefSeq" id="WP_254165174.1">
    <property type="nucleotide sequence ID" value="NZ_JANAFB010000006.1"/>
</dbReference>
<dbReference type="InterPro" id="IPR036188">
    <property type="entry name" value="FAD/NAD-bd_sf"/>
</dbReference>
<name>A0A9X2HDF1_9MICC</name>
<dbReference type="Gene3D" id="3.50.50.60">
    <property type="entry name" value="FAD/NAD(P)-binding domain"/>
    <property type="match status" value="1"/>
</dbReference>